<accession>A0ABX7RC61</accession>
<sequence>MSEVDEQEPITSPQVRQLAVDAGKLVRSIGPLINHLKIPIDARNQTAVALFASSLDHGEALCALIATERSNSGGPALTLHRAQTEQFLRGSFFAEHATDDEIAYFTRKNQLKWRDGEKLTTAKIARIVESTFQGCGTSFSNSVQKTWSALCGYVHGGTEILDMYLTEDGNGINSALDVDRATKIISRGVSMAMMTTVVMSRLGNAKEPAFTGPFTEAYTECMRIAAFVKRVT</sequence>
<gene>
    <name evidence="1" type="ORF">HIV01_004225</name>
</gene>
<dbReference type="Proteomes" id="UP000663400">
    <property type="component" value="Chromosome"/>
</dbReference>
<keyword evidence="2" id="KW-1185">Reference proteome</keyword>
<dbReference type="InterPro" id="IPR054257">
    <property type="entry name" value="DUF6988"/>
</dbReference>
<protein>
    <submittedName>
        <fullName evidence="1">Uncharacterized protein</fullName>
    </submittedName>
</protein>
<organism evidence="1 2">
    <name type="scientific">Lysobacter arenosi</name>
    <dbReference type="NCBI Taxonomy" id="2795387"/>
    <lineage>
        <taxon>Bacteria</taxon>
        <taxon>Pseudomonadati</taxon>
        <taxon>Pseudomonadota</taxon>
        <taxon>Gammaproteobacteria</taxon>
        <taxon>Lysobacterales</taxon>
        <taxon>Lysobacteraceae</taxon>
        <taxon>Lysobacter</taxon>
    </lineage>
</organism>
<dbReference type="Pfam" id="PF22491">
    <property type="entry name" value="DUF6988"/>
    <property type="match status" value="1"/>
</dbReference>
<evidence type="ECO:0000313" key="1">
    <source>
        <dbReference type="EMBL" id="QSX75738.1"/>
    </source>
</evidence>
<dbReference type="RefSeq" id="WP_207527083.1">
    <property type="nucleotide sequence ID" value="NZ_CP071517.1"/>
</dbReference>
<reference evidence="1 2" key="1">
    <citation type="submission" date="2021-02" db="EMBL/GenBank/DDBJ databases">
        <title>Lysobacter arenosi sp. nov., isolated from soil of gangwondo yeongwol, south Korea.</title>
        <authorList>
            <person name="Kim K.R."/>
            <person name="Kim K.H."/>
            <person name="Jeon C.O."/>
        </authorList>
    </citation>
    <scope>NUCLEOTIDE SEQUENCE [LARGE SCALE GENOMIC DNA]</scope>
    <source>
        <strain evidence="1 2">R7</strain>
    </source>
</reference>
<proteinExistence type="predicted"/>
<name>A0ABX7RC61_9GAMM</name>
<evidence type="ECO:0000313" key="2">
    <source>
        <dbReference type="Proteomes" id="UP000663400"/>
    </source>
</evidence>
<dbReference type="EMBL" id="CP071517">
    <property type="protein sequence ID" value="QSX75738.1"/>
    <property type="molecule type" value="Genomic_DNA"/>
</dbReference>